<dbReference type="InterPro" id="IPR011856">
    <property type="entry name" value="tRNA_endonuc-like_dom_sf"/>
</dbReference>
<evidence type="ECO:0000313" key="1">
    <source>
        <dbReference type="EMBL" id="AIE86042.1"/>
    </source>
</evidence>
<name>A0A068NRV6_FIMGI</name>
<dbReference type="EMBL" id="CP007139">
    <property type="protein sequence ID" value="AIE86042.1"/>
    <property type="molecule type" value="Genomic_DNA"/>
</dbReference>
<dbReference type="STRING" id="661478.OP10G_2674"/>
<dbReference type="eggNOG" id="ENOG50331NN">
    <property type="taxonomic scope" value="Bacteria"/>
</dbReference>
<protein>
    <recommendedName>
        <fullName evidence="3">PD(D/E)XK endonuclease domain-containing protein</fullName>
    </recommendedName>
</protein>
<proteinExistence type="predicted"/>
<evidence type="ECO:0008006" key="3">
    <source>
        <dbReference type="Google" id="ProtNLM"/>
    </source>
</evidence>
<reference evidence="1 2" key="1">
    <citation type="journal article" date="2014" name="PLoS ONE">
        <title>The first complete genome sequence of the class fimbriimonadia in the phylum armatimonadetes.</title>
        <authorList>
            <person name="Hu Z.Y."/>
            <person name="Wang Y.Z."/>
            <person name="Im W.T."/>
            <person name="Wang S.Y."/>
            <person name="Zhao G.P."/>
            <person name="Zheng H.J."/>
            <person name="Quan Z.X."/>
        </authorList>
    </citation>
    <scope>NUCLEOTIDE SEQUENCE [LARGE SCALE GENOMIC DNA]</scope>
    <source>
        <strain evidence="1">Gsoil 348</strain>
    </source>
</reference>
<dbReference type="KEGG" id="fgi:OP10G_2674"/>
<gene>
    <name evidence="1" type="ORF">OP10G_2674</name>
</gene>
<accession>A0A068NRV6</accession>
<dbReference type="AlphaFoldDB" id="A0A068NRV6"/>
<evidence type="ECO:0000313" key="2">
    <source>
        <dbReference type="Proteomes" id="UP000027982"/>
    </source>
</evidence>
<sequence length="185" mass="20456">MAEDKSHRGASSQFFVAGELCRRGLVAVLTLGNCPNTDVLVSNKAGTRFAHVQVKTYRPGRDKTVSVGTKAERDYGPAFFWVLAGIPEIESLAGWEYYVVPSSEFSKIVLANHQLWMDTPGMKGQAHNESKVRAVAVPPAKTPYTVHSIESYLDRWDLIIDACTDTSLTVTELKARERLLEEGDV</sequence>
<dbReference type="Gene3D" id="3.40.1350.10">
    <property type="match status" value="1"/>
</dbReference>
<dbReference type="OrthoDB" id="7594452at2"/>
<dbReference type="Proteomes" id="UP000027982">
    <property type="component" value="Chromosome"/>
</dbReference>
<keyword evidence="2" id="KW-1185">Reference proteome</keyword>
<dbReference type="HOGENOM" id="CLU_1693815_0_0_0"/>
<dbReference type="GO" id="GO:0003676">
    <property type="term" value="F:nucleic acid binding"/>
    <property type="evidence" value="ECO:0007669"/>
    <property type="project" value="InterPro"/>
</dbReference>
<organism evidence="1 2">
    <name type="scientific">Fimbriimonas ginsengisoli Gsoil 348</name>
    <dbReference type="NCBI Taxonomy" id="661478"/>
    <lineage>
        <taxon>Bacteria</taxon>
        <taxon>Bacillati</taxon>
        <taxon>Armatimonadota</taxon>
        <taxon>Fimbriimonadia</taxon>
        <taxon>Fimbriimonadales</taxon>
        <taxon>Fimbriimonadaceae</taxon>
        <taxon>Fimbriimonas</taxon>
    </lineage>
</organism>
<dbReference type="RefSeq" id="WP_025225412.1">
    <property type="nucleotide sequence ID" value="NZ_CP007139.1"/>
</dbReference>